<accession>A0A061JLA7</accession>
<name>A0A061JLA7_STUST</name>
<organism evidence="1 2">
    <name type="scientific">Stutzerimonas stutzeri KOS6</name>
    <dbReference type="NCBI Taxonomy" id="1218352"/>
    <lineage>
        <taxon>Bacteria</taxon>
        <taxon>Pseudomonadati</taxon>
        <taxon>Pseudomonadota</taxon>
        <taxon>Gammaproteobacteria</taxon>
        <taxon>Pseudomonadales</taxon>
        <taxon>Pseudomonadaceae</taxon>
        <taxon>Stutzerimonas</taxon>
    </lineage>
</organism>
<evidence type="ECO:0000313" key="2">
    <source>
        <dbReference type="Proteomes" id="UP000026923"/>
    </source>
</evidence>
<evidence type="ECO:0000313" key="1">
    <source>
        <dbReference type="EMBL" id="EWC38959.1"/>
    </source>
</evidence>
<reference evidence="1 2" key="1">
    <citation type="journal article" date="2013" name="Genome Announc.">
        <title>Draft Genome of the Nitrogen-Fixing Bacterium Pseudomonas stutzeri Strain KOS6 Isolated from Industrial Hydrocarbon Sludge.</title>
        <authorList>
            <person name="Grigoryeva T.V."/>
            <person name="Laikov A.V."/>
            <person name="Naumova R.P."/>
            <person name="Manolov A.I."/>
            <person name="Larin A.K."/>
            <person name="Karpova I.Y."/>
            <person name="Semashko T.A."/>
            <person name="Alexeev D.G."/>
            <person name="Kostryukova E.S."/>
            <person name="Muller R."/>
            <person name="Govorun V.M."/>
        </authorList>
    </citation>
    <scope>NUCLEOTIDE SEQUENCE [LARGE SCALE GENOMIC DNA]</scope>
    <source>
        <strain evidence="1 2">KOS6</strain>
    </source>
</reference>
<comment type="caution">
    <text evidence="1">The sequence shown here is derived from an EMBL/GenBank/DDBJ whole genome shotgun (WGS) entry which is preliminary data.</text>
</comment>
<dbReference type="AlphaFoldDB" id="A0A061JLA7"/>
<sequence length="35" mass="4214">MIYIYEPIPAPLDLIFIEQIHYMLSQTFDFLPPLM</sequence>
<proteinExistence type="predicted"/>
<dbReference type="EMBL" id="AMCZ02000071">
    <property type="protein sequence ID" value="EWC38959.1"/>
    <property type="molecule type" value="Genomic_DNA"/>
</dbReference>
<protein>
    <submittedName>
        <fullName evidence="1">Uncharacterized protein</fullName>
    </submittedName>
</protein>
<dbReference type="HOGENOM" id="CLU_3366745_0_0_6"/>
<dbReference type="Proteomes" id="UP000026923">
    <property type="component" value="Unassembled WGS sequence"/>
</dbReference>
<gene>
    <name evidence="1" type="ORF">B597_022695</name>
</gene>